<feature type="compositionally biased region" description="Acidic residues" evidence="2">
    <location>
        <begin position="165"/>
        <end position="176"/>
    </location>
</feature>
<evidence type="ECO:0000256" key="2">
    <source>
        <dbReference type="SAM" id="MobiDB-lite"/>
    </source>
</evidence>
<name>A0A812I5F6_9DINO</name>
<feature type="compositionally biased region" description="Polar residues" evidence="2">
    <location>
        <begin position="130"/>
        <end position="144"/>
    </location>
</feature>
<dbReference type="AlphaFoldDB" id="A0A812I5F6"/>
<reference evidence="3" key="1">
    <citation type="submission" date="2021-02" db="EMBL/GenBank/DDBJ databases">
        <authorList>
            <person name="Dougan E. K."/>
            <person name="Rhodes N."/>
            <person name="Thang M."/>
            <person name="Chan C."/>
        </authorList>
    </citation>
    <scope>NUCLEOTIDE SEQUENCE</scope>
</reference>
<sequence>MSSPSAPDLCLGQGILESAGVVSPGSLSLRAFWSPETNACLKNGSFASITEEDKRHLRKADAERKKAEESLRLEVVNLERERSGLEQKLSDMEKRWKVLQFDHDKLKAAGQADAARPEERGQRTKRDRSVTYQPGGQSDTSSRRQLVHIVEVDLLQEDGPRIEEKDVEESDVSSTT</sequence>
<protein>
    <submittedName>
        <fullName evidence="3">Uncharacterized protein</fullName>
    </submittedName>
</protein>
<organism evidence="3 4">
    <name type="scientific">Symbiodinium natans</name>
    <dbReference type="NCBI Taxonomy" id="878477"/>
    <lineage>
        <taxon>Eukaryota</taxon>
        <taxon>Sar</taxon>
        <taxon>Alveolata</taxon>
        <taxon>Dinophyceae</taxon>
        <taxon>Suessiales</taxon>
        <taxon>Symbiodiniaceae</taxon>
        <taxon>Symbiodinium</taxon>
    </lineage>
</organism>
<keyword evidence="4" id="KW-1185">Reference proteome</keyword>
<accession>A0A812I5F6</accession>
<feature type="coiled-coil region" evidence="1">
    <location>
        <begin position="59"/>
        <end position="95"/>
    </location>
</feature>
<evidence type="ECO:0000313" key="4">
    <source>
        <dbReference type="Proteomes" id="UP000604046"/>
    </source>
</evidence>
<keyword evidence="1" id="KW-0175">Coiled coil</keyword>
<dbReference type="EMBL" id="CAJNDS010000157">
    <property type="protein sequence ID" value="CAE6971536.1"/>
    <property type="molecule type" value="Genomic_DNA"/>
</dbReference>
<evidence type="ECO:0000313" key="3">
    <source>
        <dbReference type="EMBL" id="CAE6971536.1"/>
    </source>
</evidence>
<comment type="caution">
    <text evidence="3">The sequence shown here is derived from an EMBL/GenBank/DDBJ whole genome shotgun (WGS) entry which is preliminary data.</text>
</comment>
<gene>
    <name evidence="3" type="ORF">SNAT2548_LOCUS2605</name>
</gene>
<feature type="region of interest" description="Disordered" evidence="2">
    <location>
        <begin position="107"/>
        <end position="176"/>
    </location>
</feature>
<feature type="compositionally biased region" description="Basic and acidic residues" evidence="2">
    <location>
        <begin position="115"/>
        <end position="129"/>
    </location>
</feature>
<proteinExistence type="predicted"/>
<dbReference type="Proteomes" id="UP000604046">
    <property type="component" value="Unassembled WGS sequence"/>
</dbReference>
<evidence type="ECO:0000256" key="1">
    <source>
        <dbReference type="SAM" id="Coils"/>
    </source>
</evidence>